<reference evidence="3 4" key="1">
    <citation type="submission" date="2020-02" db="EMBL/GenBank/DDBJ databases">
        <title>Sequencing the genomes of 1000 actinobacteria strains.</title>
        <authorList>
            <person name="Klenk H.-P."/>
        </authorList>
    </citation>
    <scope>NUCLEOTIDE SEQUENCE [LARGE SCALE GENOMIC DNA]</scope>
    <source>
        <strain evidence="3 4">DSM 27960</strain>
    </source>
</reference>
<protein>
    <submittedName>
        <fullName evidence="3">Uncharacterized protein</fullName>
    </submittedName>
</protein>
<evidence type="ECO:0000256" key="1">
    <source>
        <dbReference type="SAM" id="MobiDB-lite"/>
    </source>
</evidence>
<evidence type="ECO:0000313" key="4">
    <source>
        <dbReference type="Proteomes" id="UP000541033"/>
    </source>
</evidence>
<accession>A0A7X5QZZ2</accession>
<proteinExistence type="predicted"/>
<feature type="transmembrane region" description="Helical" evidence="2">
    <location>
        <begin position="50"/>
        <end position="69"/>
    </location>
</feature>
<keyword evidence="2" id="KW-0812">Transmembrane</keyword>
<dbReference type="AlphaFoldDB" id="A0A7X5QZZ2"/>
<evidence type="ECO:0000313" key="3">
    <source>
        <dbReference type="EMBL" id="NIH52910.1"/>
    </source>
</evidence>
<evidence type="ECO:0000256" key="2">
    <source>
        <dbReference type="SAM" id="Phobius"/>
    </source>
</evidence>
<keyword evidence="4" id="KW-1185">Reference proteome</keyword>
<dbReference type="RefSeq" id="WP_167148098.1">
    <property type="nucleotide sequence ID" value="NZ_JAAMOX010000001.1"/>
</dbReference>
<dbReference type="EMBL" id="JAAMOX010000001">
    <property type="protein sequence ID" value="NIH52910.1"/>
    <property type="molecule type" value="Genomic_DNA"/>
</dbReference>
<keyword evidence="2" id="KW-0472">Membrane</keyword>
<name>A0A7X5QZZ2_9MICO</name>
<feature type="region of interest" description="Disordered" evidence="1">
    <location>
        <begin position="1"/>
        <end position="41"/>
    </location>
</feature>
<sequence length="274" mass="27521">MRQPIFGARSRRNGAPDADANGVAQRAGDASQRAARPASDSSLRSTRIKALLAGATVLVAGGSLTLAAWTTGSSVSTPTLNAGDFGVELSVDNGATWKKASGTTPGGSQVLSFSGPVSTLKPGVDLYSPLLVRGTPGSWSTSTVLTQQGLAPGSSQALIDGLSYELYEVTDASACAAPYVTDASRYLLSKGAKATPASATPAAAVSGARLTLAAATDSTAGPTSTVCLHVRMAKSEYNNQSSLMKTTGGFVFDLTAEEVVVEEAAGAASAVTGD</sequence>
<dbReference type="Proteomes" id="UP000541033">
    <property type="component" value="Unassembled WGS sequence"/>
</dbReference>
<comment type="caution">
    <text evidence="3">The sequence shown here is derived from an EMBL/GenBank/DDBJ whole genome shotgun (WGS) entry which is preliminary data.</text>
</comment>
<keyword evidence="2" id="KW-1133">Transmembrane helix</keyword>
<gene>
    <name evidence="3" type="ORF">FHX76_000778</name>
</gene>
<organism evidence="3 4">
    <name type="scientific">Lysinibacter cavernae</name>
    <dbReference type="NCBI Taxonomy" id="1640652"/>
    <lineage>
        <taxon>Bacteria</taxon>
        <taxon>Bacillati</taxon>
        <taxon>Actinomycetota</taxon>
        <taxon>Actinomycetes</taxon>
        <taxon>Micrococcales</taxon>
        <taxon>Microbacteriaceae</taxon>
        <taxon>Lysinibacter</taxon>
    </lineage>
</organism>